<feature type="region of interest" description="Disordered" evidence="1">
    <location>
        <begin position="45"/>
        <end position="96"/>
    </location>
</feature>
<dbReference type="AlphaFoldDB" id="A0A015K365"/>
<evidence type="ECO:0000313" key="2">
    <source>
        <dbReference type="EMBL" id="EXX53861.1"/>
    </source>
</evidence>
<reference evidence="2 3" key="1">
    <citation type="submission" date="2014-02" db="EMBL/GenBank/DDBJ databases">
        <title>Single nucleus genome sequencing reveals high similarity among nuclei of an endomycorrhizal fungus.</title>
        <authorList>
            <person name="Lin K."/>
            <person name="Geurts R."/>
            <person name="Zhang Z."/>
            <person name="Limpens E."/>
            <person name="Saunders D.G."/>
            <person name="Mu D."/>
            <person name="Pang E."/>
            <person name="Cao H."/>
            <person name="Cha H."/>
            <person name="Lin T."/>
            <person name="Zhou Q."/>
            <person name="Shang Y."/>
            <person name="Li Y."/>
            <person name="Ivanov S."/>
            <person name="Sharma T."/>
            <person name="Velzen R.V."/>
            <person name="Ruijter N.D."/>
            <person name="Aanen D.K."/>
            <person name="Win J."/>
            <person name="Kamoun S."/>
            <person name="Bisseling T."/>
            <person name="Huang S."/>
        </authorList>
    </citation>
    <scope>NUCLEOTIDE SEQUENCE [LARGE SCALE GENOMIC DNA]</scope>
    <source>
        <strain evidence="3">DAOM197198w</strain>
    </source>
</reference>
<name>A0A015K365_RHIIW</name>
<dbReference type="Proteomes" id="UP000022910">
    <property type="component" value="Unassembled WGS sequence"/>
</dbReference>
<feature type="region of interest" description="Disordered" evidence="1">
    <location>
        <begin position="129"/>
        <end position="167"/>
    </location>
</feature>
<protein>
    <submittedName>
        <fullName evidence="2">Uncharacterized protein</fullName>
    </submittedName>
</protein>
<keyword evidence="3" id="KW-1185">Reference proteome</keyword>
<feature type="compositionally biased region" description="Acidic residues" evidence="1">
    <location>
        <begin position="142"/>
        <end position="159"/>
    </location>
</feature>
<proteinExistence type="predicted"/>
<evidence type="ECO:0000313" key="3">
    <source>
        <dbReference type="Proteomes" id="UP000022910"/>
    </source>
</evidence>
<dbReference type="EMBL" id="JEMT01028730">
    <property type="protein sequence ID" value="EXX53861.1"/>
    <property type="molecule type" value="Genomic_DNA"/>
</dbReference>
<feature type="compositionally biased region" description="Polar residues" evidence="1">
    <location>
        <begin position="129"/>
        <end position="141"/>
    </location>
</feature>
<gene>
    <name evidence="2" type="ORF">RirG_239930</name>
</gene>
<organism evidence="2 3">
    <name type="scientific">Rhizophagus irregularis (strain DAOM 197198w)</name>
    <name type="common">Glomus intraradices</name>
    <dbReference type="NCBI Taxonomy" id="1432141"/>
    <lineage>
        <taxon>Eukaryota</taxon>
        <taxon>Fungi</taxon>
        <taxon>Fungi incertae sedis</taxon>
        <taxon>Mucoromycota</taxon>
        <taxon>Glomeromycotina</taxon>
        <taxon>Glomeromycetes</taxon>
        <taxon>Glomerales</taxon>
        <taxon>Glomeraceae</taxon>
        <taxon>Rhizophagus</taxon>
    </lineage>
</organism>
<comment type="caution">
    <text evidence="2">The sequence shown here is derived from an EMBL/GenBank/DDBJ whole genome shotgun (WGS) entry which is preliminary data.</text>
</comment>
<accession>A0A015K365</accession>
<dbReference type="HOGENOM" id="CLU_1563703_0_0_1"/>
<dbReference type="SMR" id="A0A015K365"/>
<evidence type="ECO:0000256" key="1">
    <source>
        <dbReference type="SAM" id="MobiDB-lite"/>
    </source>
</evidence>
<sequence>MVIWHDDHMRYSINKVKYKPLWSFSIACIMDNKFISRDTLQKYKARKNKPSSQRETCLAKQREITQQKRARENANAKKREAHDARDKEQKRVKLATETDEQREKCLSYYHERRKYLKNIQNTMAQDLNSQQKNLQQKYQDSSADDAEGDGAEDDGTEDGADTHTDAGVLGEFERDLLKKFRNKVNKFKHSLYTTCNESFPSIVITV</sequence>
<feature type="compositionally biased region" description="Basic and acidic residues" evidence="1">
    <location>
        <begin position="60"/>
        <end position="96"/>
    </location>
</feature>